<dbReference type="NCBIfam" id="NF002469">
    <property type="entry name" value="PRK01712.1"/>
    <property type="match status" value="1"/>
</dbReference>
<dbReference type="Pfam" id="PF02599">
    <property type="entry name" value="CsrA"/>
    <property type="match status" value="1"/>
</dbReference>
<dbReference type="HAMAP" id="MF_00167">
    <property type="entry name" value="CsrA"/>
    <property type="match status" value="1"/>
</dbReference>
<keyword evidence="5" id="KW-0678">Repressor</keyword>
<evidence type="ECO:0000256" key="2">
    <source>
        <dbReference type="ARBA" id="ARBA00022845"/>
    </source>
</evidence>
<dbReference type="Gene3D" id="2.60.40.4380">
    <property type="entry name" value="Translational regulator CsrA"/>
    <property type="match status" value="1"/>
</dbReference>
<evidence type="ECO:0000256" key="1">
    <source>
        <dbReference type="ARBA" id="ARBA00022490"/>
    </source>
</evidence>
<comment type="subunit">
    <text evidence="5">Homodimer; the beta-strands of each monomer intercalate to form a hydrophobic core, while the alpha-helices form wings that extend away from the core.</text>
</comment>
<evidence type="ECO:0000313" key="7">
    <source>
        <dbReference type="Proteomes" id="UP000614982"/>
    </source>
</evidence>
<keyword evidence="3 5" id="KW-0694">RNA-binding</keyword>
<accession>A0ABQ1DIL9</accession>
<dbReference type="InterPro" id="IPR036107">
    <property type="entry name" value="CsrA_sf"/>
</dbReference>
<evidence type="ECO:0000313" key="6">
    <source>
        <dbReference type="EMBL" id="GFM90825.1"/>
    </source>
</evidence>
<dbReference type="InterPro" id="IPR003751">
    <property type="entry name" value="CsrA"/>
</dbReference>
<keyword evidence="2 5" id="KW-0810">Translation regulation</keyword>
<comment type="function">
    <text evidence="5">A key translational regulator that binds mRNA to regulate translation initiation and/or mRNA stability. Mediates global changes in gene expression, shifting from rapid growth to stress survival by linking envelope stress, the stringent response and the catabolite repression systems. Usually binds in the 5'-UTR; binding at or near the Shine-Dalgarno sequence prevents ribosome-binding, repressing translation, binding elsewhere in the 5'-UTR can activate translation and/or stabilize the mRNA. Its function is antagonized by small RNA(s).</text>
</comment>
<comment type="similarity">
    <text evidence="5">Belongs to the CsrA/RsmA family.</text>
</comment>
<dbReference type="PANTHER" id="PTHR34984">
    <property type="entry name" value="CARBON STORAGE REGULATOR"/>
    <property type="match status" value="1"/>
</dbReference>
<evidence type="ECO:0000256" key="4">
    <source>
        <dbReference type="ARBA" id="ARBA00023159"/>
    </source>
</evidence>
<evidence type="ECO:0000256" key="5">
    <source>
        <dbReference type="HAMAP-Rule" id="MF_00167"/>
    </source>
</evidence>
<name>A0ABQ1DIL9_PSECI</name>
<reference evidence="6 7" key="1">
    <citation type="submission" date="2020-05" db="EMBL/GenBank/DDBJ databases">
        <title>Genetic diversity of Pseudomonas cichorii.</title>
        <authorList>
            <person name="Tani S."/>
            <person name="Yagi H."/>
            <person name="Hashimoto S."/>
            <person name="Iiyama K."/>
            <person name="Furuya N."/>
        </authorList>
    </citation>
    <scope>NUCLEOTIDE SEQUENCE [LARGE SCALE GENOMIC DNA]</scope>
    <source>
        <strain evidence="6 7">LMG 2162</strain>
    </source>
</reference>
<proteinExistence type="inferred from homology"/>
<dbReference type="Proteomes" id="UP000614982">
    <property type="component" value="Unassembled WGS sequence"/>
</dbReference>
<keyword evidence="1 5" id="KW-0963">Cytoplasm</keyword>
<gene>
    <name evidence="5" type="primary">csrA</name>
    <name evidence="6" type="ORF">PSCICP_07970</name>
</gene>
<keyword evidence="7" id="KW-1185">Reference proteome</keyword>
<keyword evidence="4 5" id="KW-0010">Activator</keyword>
<dbReference type="PANTHER" id="PTHR34984:SF1">
    <property type="entry name" value="CARBON STORAGE REGULATOR"/>
    <property type="match status" value="1"/>
</dbReference>
<sequence length="102" mass="11156">MLILTRKLGETLCIGEDITVTVIGVHGMQVRIGISAPKDVPVDREEIAIRKAGGAHKPVVAPTTDEPLYANRTEQEWRELLAAEKEAEQVSSRTEGGRHVSK</sequence>
<evidence type="ECO:0000256" key="3">
    <source>
        <dbReference type="ARBA" id="ARBA00022884"/>
    </source>
</evidence>
<comment type="caution">
    <text evidence="6">The sequence shown here is derived from an EMBL/GenBank/DDBJ whole genome shotgun (WGS) entry which is preliminary data.</text>
</comment>
<dbReference type="SUPFAM" id="SSF117130">
    <property type="entry name" value="CsrA-like"/>
    <property type="match status" value="1"/>
</dbReference>
<dbReference type="EMBL" id="BLWA01000002">
    <property type="protein sequence ID" value="GFM90825.1"/>
    <property type="molecule type" value="Genomic_DNA"/>
</dbReference>
<comment type="subcellular location">
    <subcellularLocation>
        <location evidence="5">Cytoplasm</location>
    </subcellularLocation>
</comment>
<organism evidence="6 7">
    <name type="scientific">Pseudomonas cichorii</name>
    <dbReference type="NCBI Taxonomy" id="36746"/>
    <lineage>
        <taxon>Bacteria</taxon>
        <taxon>Pseudomonadati</taxon>
        <taxon>Pseudomonadota</taxon>
        <taxon>Gammaproteobacteria</taxon>
        <taxon>Pseudomonadales</taxon>
        <taxon>Pseudomonadaceae</taxon>
        <taxon>Pseudomonas</taxon>
    </lineage>
</organism>
<protein>
    <recommendedName>
        <fullName evidence="5">Translational regulator CsrA</fullName>
    </recommendedName>
    <alternativeName>
        <fullName evidence="5">Carbon storage regulator</fullName>
    </alternativeName>
</protein>